<reference evidence="3" key="1">
    <citation type="journal article" date="2017" name="Front. Plant Sci.">
        <title>Climate Clever Clovers: New Paradigm to Reduce the Environmental Footprint of Ruminants by Breeding Low Methanogenic Forages Utilizing Haplotype Variation.</title>
        <authorList>
            <person name="Kaur P."/>
            <person name="Appels R."/>
            <person name="Bayer P.E."/>
            <person name="Keeble-Gagnere G."/>
            <person name="Wang J."/>
            <person name="Hirakawa H."/>
            <person name="Shirasawa K."/>
            <person name="Vercoe P."/>
            <person name="Stefanova K."/>
            <person name="Durmic Z."/>
            <person name="Nichols P."/>
            <person name="Revell C."/>
            <person name="Isobe S.N."/>
            <person name="Edwards D."/>
            <person name="Erskine W."/>
        </authorList>
    </citation>
    <scope>NUCLEOTIDE SEQUENCE [LARGE SCALE GENOMIC DNA]</scope>
    <source>
        <strain evidence="3">cv. Daliak</strain>
    </source>
</reference>
<feature type="compositionally biased region" description="Polar residues" evidence="1">
    <location>
        <begin position="7"/>
        <end position="24"/>
    </location>
</feature>
<accession>A0A2Z6NB23</accession>
<protein>
    <submittedName>
        <fullName evidence="2">Uncharacterized protein</fullName>
    </submittedName>
</protein>
<keyword evidence="3" id="KW-1185">Reference proteome</keyword>
<evidence type="ECO:0000313" key="2">
    <source>
        <dbReference type="EMBL" id="GAU41934.1"/>
    </source>
</evidence>
<gene>
    <name evidence="2" type="ORF">TSUD_380390</name>
</gene>
<name>A0A2Z6NB23_TRISU</name>
<dbReference type="Proteomes" id="UP000242715">
    <property type="component" value="Unassembled WGS sequence"/>
</dbReference>
<feature type="region of interest" description="Disordered" evidence="1">
    <location>
        <begin position="1"/>
        <end position="24"/>
    </location>
</feature>
<proteinExistence type="predicted"/>
<dbReference type="EMBL" id="DF973891">
    <property type="protein sequence ID" value="GAU41934.1"/>
    <property type="molecule type" value="Genomic_DNA"/>
</dbReference>
<dbReference type="AlphaFoldDB" id="A0A2Z6NB23"/>
<evidence type="ECO:0000256" key="1">
    <source>
        <dbReference type="SAM" id="MobiDB-lite"/>
    </source>
</evidence>
<sequence>MAAGLLASTNSSSALVPSCQQSPAGQKQNAYESVSYYNGNQVNESVIICNGEEQKMHTYIIFEGILGSRIVQFSG</sequence>
<evidence type="ECO:0000313" key="3">
    <source>
        <dbReference type="Proteomes" id="UP000242715"/>
    </source>
</evidence>
<organism evidence="2 3">
    <name type="scientific">Trifolium subterraneum</name>
    <name type="common">Subterranean clover</name>
    <dbReference type="NCBI Taxonomy" id="3900"/>
    <lineage>
        <taxon>Eukaryota</taxon>
        <taxon>Viridiplantae</taxon>
        <taxon>Streptophyta</taxon>
        <taxon>Embryophyta</taxon>
        <taxon>Tracheophyta</taxon>
        <taxon>Spermatophyta</taxon>
        <taxon>Magnoliopsida</taxon>
        <taxon>eudicotyledons</taxon>
        <taxon>Gunneridae</taxon>
        <taxon>Pentapetalae</taxon>
        <taxon>rosids</taxon>
        <taxon>fabids</taxon>
        <taxon>Fabales</taxon>
        <taxon>Fabaceae</taxon>
        <taxon>Papilionoideae</taxon>
        <taxon>50 kb inversion clade</taxon>
        <taxon>NPAAA clade</taxon>
        <taxon>Hologalegina</taxon>
        <taxon>IRL clade</taxon>
        <taxon>Trifolieae</taxon>
        <taxon>Trifolium</taxon>
    </lineage>
</organism>